<accession>A0ACC1TE58</accession>
<proteinExistence type="predicted"/>
<protein>
    <submittedName>
        <fullName evidence="1">Uncharacterized protein</fullName>
    </submittedName>
</protein>
<evidence type="ECO:0000313" key="1">
    <source>
        <dbReference type="EMBL" id="KAJ3559024.1"/>
    </source>
</evidence>
<gene>
    <name evidence="1" type="ORF">NM688_g591</name>
</gene>
<evidence type="ECO:0000313" key="2">
    <source>
        <dbReference type="Proteomes" id="UP001148662"/>
    </source>
</evidence>
<comment type="caution">
    <text evidence="1">The sequence shown here is derived from an EMBL/GenBank/DDBJ whole genome shotgun (WGS) entry which is preliminary data.</text>
</comment>
<keyword evidence="2" id="KW-1185">Reference proteome</keyword>
<reference evidence="1" key="1">
    <citation type="submission" date="2022-07" db="EMBL/GenBank/DDBJ databases">
        <title>Genome Sequence of Phlebia brevispora.</title>
        <authorList>
            <person name="Buettner E."/>
        </authorList>
    </citation>
    <scope>NUCLEOTIDE SEQUENCE</scope>
    <source>
        <strain evidence="1">MPL23</strain>
    </source>
</reference>
<dbReference type="EMBL" id="JANHOG010000050">
    <property type="protein sequence ID" value="KAJ3559024.1"/>
    <property type="molecule type" value="Genomic_DNA"/>
</dbReference>
<sequence length="334" mass="34921">MFSLFRVVSFALLALSLLQLIDAYAVRRVPAGSNGERLAKRLPLPRPKRLYDPYRHVARQGPSVLPTSVASSTPISSSPSGAPTSAPSSAPPSSLAPSSLPPSSPPPSSLPPSSVPSSTPSSTPTSQAPSATRTGYIALETINAGTPTKRDSYLGYMGTLGMASALPQPGVNTPSAWTYKYVVPQAADDAISFSVVEEGNEAPDMSARLGALSLSGFNCPTLEAGSTGYLGLINFYDATSAGSATCTYLYGVAGTQGYGKTLIFTVDPETDEITVQWVNPDGSVSETYVAEYSDVEWSYAIYVTGDLTKLATTLGTTVDSLNVVKLYFNEISAS</sequence>
<dbReference type="Proteomes" id="UP001148662">
    <property type="component" value="Unassembled WGS sequence"/>
</dbReference>
<name>A0ACC1TE58_9APHY</name>
<organism evidence="1 2">
    <name type="scientific">Phlebia brevispora</name>
    <dbReference type="NCBI Taxonomy" id="194682"/>
    <lineage>
        <taxon>Eukaryota</taxon>
        <taxon>Fungi</taxon>
        <taxon>Dikarya</taxon>
        <taxon>Basidiomycota</taxon>
        <taxon>Agaricomycotina</taxon>
        <taxon>Agaricomycetes</taxon>
        <taxon>Polyporales</taxon>
        <taxon>Meruliaceae</taxon>
        <taxon>Phlebia</taxon>
    </lineage>
</organism>